<accession>A0ABX2EEP5</accession>
<dbReference type="Gene3D" id="3.40.50.410">
    <property type="entry name" value="von Willebrand factor, type A domain"/>
    <property type="match status" value="1"/>
</dbReference>
<feature type="domain" description="VWFA" evidence="3">
    <location>
        <begin position="236"/>
        <end position="448"/>
    </location>
</feature>
<evidence type="ECO:0000313" key="4">
    <source>
        <dbReference type="EMBL" id="NRF67074.1"/>
    </source>
</evidence>
<feature type="compositionally biased region" description="Pro residues" evidence="1">
    <location>
        <begin position="461"/>
        <end position="473"/>
    </location>
</feature>
<dbReference type="InterPro" id="IPR002035">
    <property type="entry name" value="VWF_A"/>
</dbReference>
<keyword evidence="2" id="KW-0732">Signal</keyword>
<dbReference type="RefSeq" id="WP_173122159.1">
    <property type="nucleotide sequence ID" value="NZ_JABRWJ010000002.1"/>
</dbReference>
<keyword evidence="5" id="KW-1185">Reference proteome</keyword>
<evidence type="ECO:0000313" key="5">
    <source>
        <dbReference type="Proteomes" id="UP000737171"/>
    </source>
</evidence>
<dbReference type="PROSITE" id="PS50234">
    <property type="entry name" value="VWFA"/>
    <property type="match status" value="1"/>
</dbReference>
<gene>
    <name evidence="4" type="ORF">HLB44_08785</name>
</gene>
<feature type="signal peptide" evidence="2">
    <location>
        <begin position="1"/>
        <end position="20"/>
    </location>
</feature>
<dbReference type="EMBL" id="JABRWJ010000002">
    <property type="protein sequence ID" value="NRF67074.1"/>
    <property type="molecule type" value="Genomic_DNA"/>
</dbReference>
<name>A0ABX2EEP5_9BURK</name>
<reference evidence="4 5" key="1">
    <citation type="submission" date="2020-05" db="EMBL/GenBank/DDBJ databases">
        <title>Aquincola sp. isolate from soil.</title>
        <authorList>
            <person name="Han J."/>
            <person name="Kim D.-U."/>
        </authorList>
    </citation>
    <scope>NUCLEOTIDE SEQUENCE [LARGE SCALE GENOMIC DNA]</scope>
    <source>
        <strain evidence="4 5">S2</strain>
    </source>
</reference>
<protein>
    <submittedName>
        <fullName evidence="4">VWA domain-containing protein</fullName>
    </submittedName>
</protein>
<comment type="caution">
    <text evidence="4">The sequence shown here is derived from an EMBL/GenBank/DDBJ whole genome shotgun (WGS) entry which is preliminary data.</text>
</comment>
<dbReference type="Pfam" id="PF00092">
    <property type="entry name" value="VWA"/>
    <property type="match status" value="1"/>
</dbReference>
<dbReference type="InterPro" id="IPR036465">
    <property type="entry name" value="vWFA_dom_sf"/>
</dbReference>
<proteinExistence type="predicted"/>
<dbReference type="SMART" id="SM00327">
    <property type="entry name" value="VWA"/>
    <property type="match status" value="1"/>
</dbReference>
<evidence type="ECO:0000259" key="3">
    <source>
        <dbReference type="PROSITE" id="PS50234"/>
    </source>
</evidence>
<dbReference type="Proteomes" id="UP000737171">
    <property type="component" value="Unassembled WGS sequence"/>
</dbReference>
<feature type="chain" id="PRO_5045854320" evidence="2">
    <location>
        <begin position="21"/>
        <end position="663"/>
    </location>
</feature>
<dbReference type="SUPFAM" id="SSF53300">
    <property type="entry name" value="vWA-like"/>
    <property type="match status" value="1"/>
</dbReference>
<feature type="region of interest" description="Disordered" evidence="1">
    <location>
        <begin position="454"/>
        <end position="473"/>
    </location>
</feature>
<dbReference type="CDD" id="cd00198">
    <property type="entry name" value="vWFA"/>
    <property type="match status" value="1"/>
</dbReference>
<evidence type="ECO:0000256" key="2">
    <source>
        <dbReference type="SAM" id="SignalP"/>
    </source>
</evidence>
<organism evidence="4 5">
    <name type="scientific">Pseudaquabacterium terrae</name>
    <dbReference type="NCBI Taxonomy" id="2732868"/>
    <lineage>
        <taxon>Bacteria</taxon>
        <taxon>Pseudomonadati</taxon>
        <taxon>Pseudomonadota</taxon>
        <taxon>Betaproteobacteria</taxon>
        <taxon>Burkholderiales</taxon>
        <taxon>Sphaerotilaceae</taxon>
        <taxon>Pseudaquabacterium</taxon>
    </lineage>
</organism>
<evidence type="ECO:0000256" key="1">
    <source>
        <dbReference type="SAM" id="MobiDB-lite"/>
    </source>
</evidence>
<sequence>MRRRPLLPLLALATTAPWWSAPARAQARKPLLIDGKKTLYQKVLTRPGASIAAQAGAAGAKALAPFTLFHVYERGSAGGKPWLLVGAGSDGKTDGWLAETDSVPWRHMITLAFASPTSRERVLFFRDRESLVGHVNAADPAGETSKLLKEISTKGTLGAASPVIAAEPDKVVDISKSFYLLPVLEAQSTRLKSGHNTRLVKVASITRDAPPPANAPAPPPASAAAGNEGIANFNSGVVFVIDASSSMQPYIDRTRAAMEEVLRQAEGAKLGTRIRFGVVAFQDDPAKTKGVDYLFKVFADPNQVSTREQFIAALQQVKATPSSTRAYAEDAYAALDAAMSKIAWQRFGGRYVVFITDASAREGNSPLASSKLNTAQMRARAQAQGVALYVMHLKTSEGKNDHAIAEAQYKRLSDWPGRGPLYFPVEAGDPARFEADVKRMANALVEQVKTPQKALQAAAPAPGPAPAAAPAPGDPLQASIDAVGRAMVLAYLGREQGIKAPPMYEAWACDRDVRNREIAAFGVRVLVTKNQLSDLQALVRRLADAYDKTQLDPTSVFEQLRSAAVALGRDASQLAQGKARNLEQAGLMSEFLDGLPYQSPVMSMPLSDWAGMSTGQRQAVIDNLRGLAVLYQRYHDDVDRWVALNPGAADGDKVFPVPIDSLP</sequence>